<dbReference type="EMBL" id="RWJN01000495">
    <property type="protein sequence ID" value="TCD61180.1"/>
    <property type="molecule type" value="Genomic_DNA"/>
</dbReference>
<sequence>MDAFGRINNYWDIAQQPTTFSTLPDDDFLALLQRQFPTSVGTPKPLDMPPDGVDPQSISSFTLPSASPESSDSSPSPPSMNDTPDSRPQSGVFSASAESPGDDPTLKRKASDESMDDEPTQKNLHTTGSNSNPSRKPSASRRKSTGNQQQRKEQNRAAQRAFRERKEKHVKDLEDKVAALEAKNSAAESENSNLRDLLQRLQNENVSLKSGSFTFQMSKDGNGPSSGVEQTYPSPVPSGSKSPNGMIPQTPQFNFDFHQLIPFDPANLNVIDEAPQQTATEGAMNMDFGFGGGPMPYRTLASNPMYMSFAEPMNMDLTPTQQSPQPNSQPSPAATLDSMHGLTSFDNWSSPDSLDQLFGGNYMGAQSPVDFAALLNSPPSSISPVSHRASTATSPAAQRSDSSPALTHASSSSQSTPSATSDPSSSPSPSLATPATPSLEHMGECPKTKEDMRRVIEKKGSSAFVEVPVPQNANLIRKNTEGNQPLIMCEGSSFPKTQQSEKNIEVLTAWRTITSNPQFKDVDINELCSEFTSKARCDGTKVVLEPEGVHRIMEALAQRRSQGQSSPQI</sequence>
<evidence type="ECO:0000256" key="4">
    <source>
        <dbReference type="SAM" id="MobiDB-lite"/>
    </source>
</evidence>
<dbReference type="GO" id="GO:0090575">
    <property type="term" value="C:RNA polymerase II transcription regulator complex"/>
    <property type="evidence" value="ECO:0007669"/>
    <property type="project" value="TreeGrafter"/>
</dbReference>
<dbReference type="SUPFAM" id="SSF57959">
    <property type="entry name" value="Leucine zipper domain"/>
    <property type="match status" value="1"/>
</dbReference>
<dbReference type="GO" id="GO:0033554">
    <property type="term" value="P:cellular response to stress"/>
    <property type="evidence" value="ECO:0007669"/>
    <property type="project" value="UniProtKB-ARBA"/>
</dbReference>
<dbReference type="AlphaFoldDB" id="A0A4R0R2A7"/>
<dbReference type="OrthoDB" id="2593073at2759"/>
<evidence type="ECO:0000259" key="5">
    <source>
        <dbReference type="PROSITE" id="PS50217"/>
    </source>
</evidence>
<feature type="compositionally biased region" description="Basic and acidic residues" evidence="4">
    <location>
        <begin position="150"/>
        <end position="176"/>
    </location>
</feature>
<name>A0A4R0R2A7_9APHY</name>
<dbReference type="Pfam" id="PF08601">
    <property type="entry name" value="PAP1"/>
    <property type="match status" value="1"/>
</dbReference>
<dbReference type="PROSITE" id="PS00036">
    <property type="entry name" value="BZIP_BASIC"/>
    <property type="match status" value="1"/>
</dbReference>
<dbReference type="GO" id="GO:0005737">
    <property type="term" value="C:cytoplasm"/>
    <property type="evidence" value="ECO:0007669"/>
    <property type="project" value="UniProtKB-SubCell"/>
</dbReference>
<dbReference type="Gene3D" id="1.20.5.170">
    <property type="match status" value="1"/>
</dbReference>
<feature type="compositionally biased region" description="Polar residues" evidence="4">
    <location>
        <begin position="380"/>
        <end position="399"/>
    </location>
</feature>
<dbReference type="PANTHER" id="PTHR40621">
    <property type="entry name" value="TRANSCRIPTION FACTOR KAPC-RELATED"/>
    <property type="match status" value="1"/>
</dbReference>
<evidence type="ECO:0000256" key="2">
    <source>
        <dbReference type="ARBA" id="ARBA00004496"/>
    </source>
</evidence>
<evidence type="ECO:0000313" key="6">
    <source>
        <dbReference type="EMBL" id="TCD61180.1"/>
    </source>
</evidence>
<dbReference type="Gene3D" id="1.10.238.100">
    <property type="entry name" value="YAP1 redox domain. Chain B"/>
    <property type="match status" value="1"/>
</dbReference>
<dbReference type="InterPro" id="IPR046347">
    <property type="entry name" value="bZIP_sf"/>
</dbReference>
<accession>A0A4R0R2A7</accession>
<dbReference type="InterPro" id="IPR013910">
    <property type="entry name" value="TF_PAP1"/>
</dbReference>
<feature type="region of interest" description="Disordered" evidence="4">
    <location>
        <begin position="213"/>
        <end position="242"/>
    </location>
</feature>
<evidence type="ECO:0000313" key="7">
    <source>
        <dbReference type="Proteomes" id="UP000292702"/>
    </source>
</evidence>
<feature type="compositionally biased region" description="Low complexity" evidence="4">
    <location>
        <begin position="64"/>
        <end position="83"/>
    </location>
</feature>
<dbReference type="CDD" id="cd14688">
    <property type="entry name" value="bZIP_YAP"/>
    <property type="match status" value="1"/>
</dbReference>
<keyword evidence="7" id="KW-1185">Reference proteome</keyword>
<dbReference type="Proteomes" id="UP000292702">
    <property type="component" value="Unassembled WGS sequence"/>
</dbReference>
<dbReference type="InterPro" id="IPR004827">
    <property type="entry name" value="bZIP"/>
</dbReference>
<feature type="region of interest" description="Disordered" evidence="4">
    <location>
        <begin position="315"/>
        <end position="344"/>
    </location>
</feature>
<reference evidence="6 7" key="1">
    <citation type="submission" date="2018-11" db="EMBL/GenBank/DDBJ databases">
        <title>Genome assembly of Steccherinum ochraceum LE-BIN_3174, the white-rot fungus of the Steccherinaceae family (The Residual Polyporoid clade, Polyporales, Basidiomycota).</title>
        <authorList>
            <person name="Fedorova T.V."/>
            <person name="Glazunova O.A."/>
            <person name="Landesman E.O."/>
            <person name="Moiseenko K.V."/>
            <person name="Psurtseva N.V."/>
            <person name="Savinova O.S."/>
            <person name="Shakhova N.V."/>
            <person name="Tyazhelova T.V."/>
            <person name="Vasina D.V."/>
        </authorList>
    </citation>
    <scope>NUCLEOTIDE SEQUENCE [LARGE SCALE GENOMIC DNA]</scope>
    <source>
        <strain evidence="6 7">LE-BIN_3174</strain>
    </source>
</reference>
<proteinExistence type="predicted"/>
<feature type="compositionally biased region" description="Low complexity" evidence="4">
    <location>
        <begin position="400"/>
        <end position="438"/>
    </location>
</feature>
<dbReference type="PROSITE" id="PS50217">
    <property type="entry name" value="BZIP"/>
    <property type="match status" value="1"/>
</dbReference>
<dbReference type="Pfam" id="PF00170">
    <property type="entry name" value="bZIP_1"/>
    <property type="match status" value="1"/>
</dbReference>
<evidence type="ECO:0000256" key="1">
    <source>
        <dbReference type="ARBA" id="ARBA00004123"/>
    </source>
</evidence>
<dbReference type="SMART" id="SM00338">
    <property type="entry name" value="BRLZ"/>
    <property type="match status" value="1"/>
</dbReference>
<feature type="compositionally biased region" description="Polar residues" evidence="4">
    <location>
        <begin position="87"/>
        <end position="97"/>
    </location>
</feature>
<evidence type="ECO:0000256" key="3">
    <source>
        <dbReference type="ARBA" id="ARBA00023242"/>
    </source>
</evidence>
<dbReference type="GO" id="GO:0001228">
    <property type="term" value="F:DNA-binding transcription activator activity, RNA polymerase II-specific"/>
    <property type="evidence" value="ECO:0007669"/>
    <property type="project" value="TreeGrafter"/>
</dbReference>
<feature type="domain" description="BZIP" evidence="5">
    <location>
        <begin position="145"/>
        <end position="208"/>
    </location>
</feature>
<feature type="region of interest" description="Disordered" evidence="4">
    <location>
        <begin position="40"/>
        <end position="176"/>
    </location>
</feature>
<gene>
    <name evidence="6" type="ORF">EIP91_008805</name>
</gene>
<comment type="caution">
    <text evidence="6">The sequence shown here is derived from an EMBL/GenBank/DDBJ whole genome shotgun (WGS) entry which is preliminary data.</text>
</comment>
<dbReference type="SUPFAM" id="SSF111430">
    <property type="entry name" value="YAP1 redox domain"/>
    <property type="match status" value="1"/>
</dbReference>
<feature type="compositionally biased region" description="Low complexity" evidence="4">
    <location>
        <begin position="318"/>
        <end position="335"/>
    </location>
</feature>
<dbReference type="STRING" id="92696.A0A4R0R2A7"/>
<dbReference type="PANTHER" id="PTHR40621:SF6">
    <property type="entry name" value="AP-1-LIKE TRANSCRIPTION FACTOR YAP1-RELATED"/>
    <property type="match status" value="1"/>
</dbReference>
<dbReference type="GO" id="GO:0000976">
    <property type="term" value="F:transcription cis-regulatory region binding"/>
    <property type="evidence" value="ECO:0007669"/>
    <property type="project" value="InterPro"/>
</dbReference>
<keyword evidence="3" id="KW-0539">Nucleus</keyword>
<organism evidence="6 7">
    <name type="scientific">Steccherinum ochraceum</name>
    <dbReference type="NCBI Taxonomy" id="92696"/>
    <lineage>
        <taxon>Eukaryota</taxon>
        <taxon>Fungi</taxon>
        <taxon>Dikarya</taxon>
        <taxon>Basidiomycota</taxon>
        <taxon>Agaricomycotina</taxon>
        <taxon>Agaricomycetes</taxon>
        <taxon>Polyporales</taxon>
        <taxon>Steccherinaceae</taxon>
        <taxon>Steccherinum</taxon>
    </lineage>
</organism>
<protein>
    <recommendedName>
        <fullName evidence="5">BZIP domain-containing protein</fullName>
    </recommendedName>
</protein>
<dbReference type="InterPro" id="IPR050936">
    <property type="entry name" value="AP-1-like"/>
</dbReference>
<feature type="region of interest" description="Disordered" evidence="4">
    <location>
        <begin position="380"/>
        <end position="447"/>
    </location>
</feature>
<comment type="subcellular location">
    <subcellularLocation>
        <location evidence="2">Cytoplasm</location>
    </subcellularLocation>
    <subcellularLocation>
        <location evidence="1">Nucleus</location>
    </subcellularLocation>
</comment>
<dbReference type="InterPro" id="IPR023167">
    <property type="entry name" value="Yap1_redox_dom_sf"/>
</dbReference>